<dbReference type="SUPFAM" id="SSF52821">
    <property type="entry name" value="Rhodanese/Cell cycle control phosphatase"/>
    <property type="match status" value="1"/>
</dbReference>
<keyword evidence="1" id="KW-0560">Oxidoreductase</keyword>
<dbReference type="HAMAP" id="MF_00469">
    <property type="entry name" value="TrhO"/>
    <property type="match status" value="1"/>
</dbReference>
<dbReference type="Proteomes" id="UP000199233">
    <property type="component" value="Unassembled WGS sequence"/>
</dbReference>
<dbReference type="EMBL" id="FOFS01000011">
    <property type="protein sequence ID" value="SEQ85657.1"/>
    <property type="molecule type" value="Genomic_DNA"/>
</dbReference>
<organism evidence="3 4">
    <name type="scientific">Solimonas aquatica</name>
    <dbReference type="NCBI Taxonomy" id="489703"/>
    <lineage>
        <taxon>Bacteria</taxon>
        <taxon>Pseudomonadati</taxon>
        <taxon>Pseudomonadota</taxon>
        <taxon>Gammaproteobacteria</taxon>
        <taxon>Nevskiales</taxon>
        <taxon>Nevskiaceae</taxon>
        <taxon>Solimonas</taxon>
    </lineage>
</organism>
<dbReference type="SMART" id="SM00450">
    <property type="entry name" value="RHOD"/>
    <property type="match status" value="1"/>
</dbReference>
<feature type="domain" description="Rhodanese" evidence="2">
    <location>
        <begin position="123"/>
        <end position="217"/>
    </location>
</feature>
<keyword evidence="4" id="KW-1185">Reference proteome</keyword>
<dbReference type="NCBIfam" id="NF001136">
    <property type="entry name" value="PRK00142.1-4"/>
    <property type="match status" value="1"/>
</dbReference>
<evidence type="ECO:0000313" key="4">
    <source>
        <dbReference type="Proteomes" id="UP000199233"/>
    </source>
</evidence>
<dbReference type="PANTHER" id="PTHR43268:SF3">
    <property type="entry name" value="RHODANESE-LIKE DOMAIN-CONTAINING PROTEIN 7-RELATED"/>
    <property type="match status" value="1"/>
</dbReference>
<dbReference type="InterPro" id="IPR040503">
    <property type="entry name" value="TRHO_N"/>
</dbReference>
<dbReference type="Gene3D" id="3.30.70.100">
    <property type="match status" value="1"/>
</dbReference>
<dbReference type="Pfam" id="PF17773">
    <property type="entry name" value="UPF0176_N"/>
    <property type="match status" value="1"/>
</dbReference>
<comment type="function">
    <text evidence="1">Catalyzes oxygen-dependent 5-hydroxyuridine (ho5U) modification at position 34 in tRNAs.</text>
</comment>
<comment type="catalytic activity">
    <reaction evidence="1">
        <text>uridine(34) in tRNA + AH2 + O2 = 5-hydroxyuridine(34) in tRNA + A + H2O</text>
        <dbReference type="Rhea" id="RHEA:64224"/>
        <dbReference type="Rhea" id="RHEA-COMP:11727"/>
        <dbReference type="Rhea" id="RHEA-COMP:13381"/>
        <dbReference type="ChEBI" id="CHEBI:13193"/>
        <dbReference type="ChEBI" id="CHEBI:15377"/>
        <dbReference type="ChEBI" id="CHEBI:15379"/>
        <dbReference type="ChEBI" id="CHEBI:17499"/>
        <dbReference type="ChEBI" id="CHEBI:65315"/>
        <dbReference type="ChEBI" id="CHEBI:136877"/>
    </reaction>
</comment>
<evidence type="ECO:0000259" key="2">
    <source>
        <dbReference type="PROSITE" id="PS50206"/>
    </source>
</evidence>
<dbReference type="EC" id="1.14.-.-" evidence="1"/>
<dbReference type="OrthoDB" id="9778326at2"/>
<dbReference type="PANTHER" id="PTHR43268">
    <property type="entry name" value="THIOSULFATE SULFURTRANSFERASE/RHODANESE-LIKE DOMAIN-CONTAINING PROTEIN 2"/>
    <property type="match status" value="1"/>
</dbReference>
<dbReference type="Gene3D" id="3.40.250.10">
    <property type="entry name" value="Rhodanese-like domain"/>
    <property type="match status" value="1"/>
</dbReference>
<reference evidence="3 4" key="1">
    <citation type="submission" date="2016-10" db="EMBL/GenBank/DDBJ databases">
        <authorList>
            <person name="de Groot N.N."/>
        </authorList>
    </citation>
    <scope>NUCLEOTIDE SEQUENCE [LARGE SCALE GENOMIC DNA]</scope>
    <source>
        <strain evidence="3 4">DSM 25927</strain>
    </source>
</reference>
<accession>A0A1H9JFX0</accession>
<gene>
    <name evidence="1" type="primary">trhO</name>
    <name evidence="3" type="ORF">SAMN04488038_111146</name>
</gene>
<comment type="similarity">
    <text evidence="1">Belongs to the TrhO family.</text>
</comment>
<dbReference type="InterPro" id="IPR036873">
    <property type="entry name" value="Rhodanese-like_dom_sf"/>
</dbReference>
<dbReference type="RefSeq" id="WP_093287705.1">
    <property type="nucleotide sequence ID" value="NZ_FOFS01000011.1"/>
</dbReference>
<dbReference type="GO" id="GO:0016705">
    <property type="term" value="F:oxidoreductase activity, acting on paired donors, with incorporation or reduction of molecular oxygen"/>
    <property type="evidence" value="ECO:0007669"/>
    <property type="project" value="UniProtKB-UniRule"/>
</dbReference>
<evidence type="ECO:0000313" key="3">
    <source>
        <dbReference type="EMBL" id="SEQ85657.1"/>
    </source>
</evidence>
<dbReference type="InterPro" id="IPR001763">
    <property type="entry name" value="Rhodanese-like_dom"/>
</dbReference>
<dbReference type="AlphaFoldDB" id="A0A1H9JFX0"/>
<evidence type="ECO:0000256" key="1">
    <source>
        <dbReference type="HAMAP-Rule" id="MF_00469"/>
    </source>
</evidence>
<protein>
    <recommendedName>
        <fullName evidence="1">tRNA uridine(34) hydroxylase</fullName>
        <ecNumber evidence="1">1.14.-.-</ecNumber>
    </recommendedName>
    <alternativeName>
        <fullName evidence="1">tRNA hydroxylation protein O</fullName>
    </alternativeName>
</protein>
<proteinExistence type="inferred from homology"/>
<name>A0A1H9JFX0_9GAMM</name>
<dbReference type="PROSITE" id="PS50206">
    <property type="entry name" value="RHODANESE_3"/>
    <property type="match status" value="1"/>
</dbReference>
<sequence>MPSHLVAALYHFADLPDYLALREPLRAVCAQAGVKGTLLLASEGINGTIAGSREGIDAVLGYLRADARLAGLEHKESFADTPPFARLKIKLKREIVTMGKPGVDPRKLVGTYVEPAQWNALLDQPDVLLIDTRNDYEVKVGTFRNAVSPQTQSFREFPAFVDQQLSAQKQRPIAMFCTGGIRCEKATAYLREQGFENVYHLRGGILKYLEQIPPEQSRWQGECYVFDERVALGHGLTPGRTRLCEACGQPLSLAEQSAPDYAPGLHCPHCVNTQSEARRAALRMRRSQRES</sequence>
<dbReference type="Pfam" id="PF00581">
    <property type="entry name" value="Rhodanese"/>
    <property type="match status" value="1"/>
</dbReference>
<dbReference type="InterPro" id="IPR020936">
    <property type="entry name" value="TrhO"/>
</dbReference>
<keyword evidence="1" id="KW-0819">tRNA processing</keyword>
<dbReference type="GO" id="GO:0006400">
    <property type="term" value="P:tRNA modification"/>
    <property type="evidence" value="ECO:0007669"/>
    <property type="project" value="UniProtKB-UniRule"/>
</dbReference>
<dbReference type="CDD" id="cd01518">
    <property type="entry name" value="RHOD_YceA"/>
    <property type="match status" value="1"/>
</dbReference>